<gene>
    <name evidence="1" type="ORF">COT71_04525</name>
</gene>
<evidence type="ECO:0008006" key="3">
    <source>
        <dbReference type="Google" id="ProtNLM"/>
    </source>
</evidence>
<evidence type="ECO:0000313" key="1">
    <source>
        <dbReference type="EMBL" id="PIT97719.1"/>
    </source>
</evidence>
<dbReference type="Proteomes" id="UP000230731">
    <property type="component" value="Unassembled WGS sequence"/>
</dbReference>
<proteinExistence type="predicted"/>
<sequence length="185" mass="20598">MSFTKLQEALISQAEADLTLLRARYAAEYARTEDKITRRARQAEEQIIRSAEAAGEQEAQRLHQSAQLTARADILRAKQEEITAAREKTIQEILAWPAAEARAFIAALLDRIPVQEGIVTAGDAHAAIVRELASARGLAVADKEITDDGGFVFRNQRTELDATVRRLVTDLFRRRRAELASLLYG</sequence>
<protein>
    <recommendedName>
        <fullName evidence="3">V-type proton ATPase subunit E</fullName>
    </recommendedName>
</protein>
<accession>A0A2M6WY64</accession>
<evidence type="ECO:0000313" key="2">
    <source>
        <dbReference type="Proteomes" id="UP000230731"/>
    </source>
</evidence>
<dbReference type="EMBL" id="PEZP01000049">
    <property type="protein sequence ID" value="PIT97719.1"/>
    <property type="molecule type" value="Genomic_DNA"/>
</dbReference>
<dbReference type="AlphaFoldDB" id="A0A2M6WY64"/>
<reference evidence="2" key="1">
    <citation type="submission" date="2017-09" db="EMBL/GenBank/DDBJ databases">
        <title>Depth-based differentiation of microbial function through sediment-hosted aquifers and enrichment of novel symbionts in the deep terrestrial subsurface.</title>
        <authorList>
            <person name="Probst A.J."/>
            <person name="Ladd B."/>
            <person name="Jarett J.K."/>
            <person name="Geller-Mcgrath D.E."/>
            <person name="Sieber C.M.K."/>
            <person name="Emerson J.B."/>
            <person name="Anantharaman K."/>
            <person name="Thomas B.C."/>
            <person name="Malmstrom R."/>
            <person name="Stieglmeier M."/>
            <person name="Klingl A."/>
            <person name="Woyke T."/>
            <person name="Ryan C.M."/>
            <person name="Banfield J.F."/>
        </authorList>
    </citation>
    <scope>NUCLEOTIDE SEQUENCE [LARGE SCALE GENOMIC DNA]</scope>
</reference>
<organism evidence="1 2">
    <name type="scientific">Candidatus Andersenbacteria bacterium CG10_big_fil_rev_8_21_14_0_10_54_11</name>
    <dbReference type="NCBI Taxonomy" id="1974485"/>
    <lineage>
        <taxon>Bacteria</taxon>
        <taxon>Candidatus Anderseniibacteriota</taxon>
    </lineage>
</organism>
<comment type="caution">
    <text evidence="1">The sequence shown here is derived from an EMBL/GenBank/DDBJ whole genome shotgun (WGS) entry which is preliminary data.</text>
</comment>
<name>A0A2M6WY64_9BACT</name>